<evidence type="ECO:0000256" key="1">
    <source>
        <dbReference type="SAM" id="MobiDB-lite"/>
    </source>
</evidence>
<feature type="chain" id="PRO_5046303511" description="Lipoprotein" evidence="2">
    <location>
        <begin position="20"/>
        <end position="332"/>
    </location>
</feature>
<feature type="signal peptide" evidence="2">
    <location>
        <begin position="1"/>
        <end position="19"/>
    </location>
</feature>
<keyword evidence="2" id="KW-0732">Signal</keyword>
<evidence type="ECO:0000313" key="4">
    <source>
        <dbReference type="Proteomes" id="UP000054526"/>
    </source>
</evidence>
<evidence type="ECO:0008006" key="5">
    <source>
        <dbReference type="Google" id="ProtNLM"/>
    </source>
</evidence>
<sequence length="332" mass="36265">MRNRLVVVISVIALCAALAGCGARKATSDQETPAPSAVSPMPTETLTPPPSPSSDQTLIEQFRAKALADAPAHELLQSMRDMMAGAGPAQADEFIRVMESYYEKNLNEAAERLQAENVQQQLLKLSWPFTEDQLTGIEDKSVRMLVEQTLAGGYKLDTAEGMVFPVVDYGKLLINGEQVSTAMKAYLSLMAMESDARSASDAALVITWDELTKRTLAAESYVMTFPDSPERQKAEDRFIQYLQYYLTGMDNTPIFGTGYKVLPDLKTHYEQTAVAHSGTITGQLTRELLDILNTTGDAVAAKNKNGDEVYVAEYAAFRDSLESKARAALPGS</sequence>
<evidence type="ECO:0000256" key="2">
    <source>
        <dbReference type="SAM" id="SignalP"/>
    </source>
</evidence>
<dbReference type="PROSITE" id="PS51257">
    <property type="entry name" value="PROKAR_LIPOPROTEIN"/>
    <property type="match status" value="1"/>
</dbReference>
<gene>
    <name evidence="3" type="ORF">SD71_11050</name>
</gene>
<name>A0ABR5A4D8_9BACL</name>
<dbReference type="RefSeq" id="WP_041062711.1">
    <property type="nucleotide sequence ID" value="NZ_JXAL01000016.1"/>
</dbReference>
<accession>A0ABR5A4D8</accession>
<reference evidence="3 4" key="1">
    <citation type="submission" date="2014-12" db="EMBL/GenBank/DDBJ databases">
        <title>Draft genome sequence of Cohnella kolymensis strain B-2846.</title>
        <authorList>
            <person name="Karlyshev A.V."/>
            <person name="Kudryashova E.B."/>
        </authorList>
    </citation>
    <scope>NUCLEOTIDE SEQUENCE [LARGE SCALE GENOMIC DNA]</scope>
    <source>
        <strain evidence="3 4">VKM B-2846</strain>
    </source>
</reference>
<feature type="region of interest" description="Disordered" evidence="1">
    <location>
        <begin position="24"/>
        <end position="55"/>
    </location>
</feature>
<dbReference type="EMBL" id="JXAL01000016">
    <property type="protein sequence ID" value="KIL35911.1"/>
    <property type="molecule type" value="Genomic_DNA"/>
</dbReference>
<evidence type="ECO:0000313" key="3">
    <source>
        <dbReference type="EMBL" id="KIL35911.1"/>
    </source>
</evidence>
<comment type="caution">
    <text evidence="3">The sequence shown here is derived from an EMBL/GenBank/DDBJ whole genome shotgun (WGS) entry which is preliminary data.</text>
</comment>
<dbReference type="Proteomes" id="UP000054526">
    <property type="component" value="Unassembled WGS sequence"/>
</dbReference>
<protein>
    <recommendedName>
        <fullName evidence="5">Lipoprotein</fullName>
    </recommendedName>
</protein>
<proteinExistence type="predicted"/>
<organism evidence="3 4">
    <name type="scientific">Cohnella kolymensis</name>
    <dbReference type="NCBI Taxonomy" id="1590652"/>
    <lineage>
        <taxon>Bacteria</taxon>
        <taxon>Bacillati</taxon>
        <taxon>Bacillota</taxon>
        <taxon>Bacilli</taxon>
        <taxon>Bacillales</taxon>
        <taxon>Paenibacillaceae</taxon>
        <taxon>Cohnella</taxon>
    </lineage>
</organism>
<keyword evidence="4" id="KW-1185">Reference proteome</keyword>